<dbReference type="Proteomes" id="UP000712281">
    <property type="component" value="Unassembled WGS sequence"/>
</dbReference>
<accession>A0A8S9MB28</accession>
<evidence type="ECO:0000313" key="1">
    <source>
        <dbReference type="EMBL" id="KAF2617175.1"/>
    </source>
</evidence>
<organism evidence="1 2">
    <name type="scientific">Brassica cretica</name>
    <name type="common">Mustard</name>
    <dbReference type="NCBI Taxonomy" id="69181"/>
    <lineage>
        <taxon>Eukaryota</taxon>
        <taxon>Viridiplantae</taxon>
        <taxon>Streptophyta</taxon>
        <taxon>Embryophyta</taxon>
        <taxon>Tracheophyta</taxon>
        <taxon>Spermatophyta</taxon>
        <taxon>Magnoliopsida</taxon>
        <taxon>eudicotyledons</taxon>
        <taxon>Gunneridae</taxon>
        <taxon>Pentapetalae</taxon>
        <taxon>rosids</taxon>
        <taxon>malvids</taxon>
        <taxon>Brassicales</taxon>
        <taxon>Brassicaceae</taxon>
        <taxon>Brassiceae</taxon>
        <taxon>Brassica</taxon>
    </lineage>
</organism>
<sequence>MKIPCQCSEFLQELLRGVGQHFDTFKIKGHAQWNPRGYNGYSDYVIGEIVFFLLPCNWFPPPSTRPIQTFLLCPLLSSSHEAATTSVHAVMTLAGSLTGKKRVDESESLTIEGIRETAKAMSDSFSL</sequence>
<dbReference type="EMBL" id="QGKW02000007">
    <property type="protein sequence ID" value="KAF2617175.1"/>
    <property type="molecule type" value="Genomic_DNA"/>
</dbReference>
<reference evidence="1" key="1">
    <citation type="submission" date="2019-12" db="EMBL/GenBank/DDBJ databases">
        <title>Genome sequencing and annotation of Brassica cretica.</title>
        <authorList>
            <person name="Studholme D.J."/>
            <person name="Sarris P.F."/>
        </authorList>
    </citation>
    <scope>NUCLEOTIDE SEQUENCE</scope>
    <source>
        <strain evidence="1">PFS-001/15</strain>
        <tissue evidence="1">Leaf</tissue>
    </source>
</reference>
<evidence type="ECO:0000313" key="2">
    <source>
        <dbReference type="Proteomes" id="UP000712281"/>
    </source>
</evidence>
<name>A0A8S9MB28_BRACR</name>
<dbReference type="AlphaFoldDB" id="A0A8S9MB28"/>
<proteinExistence type="predicted"/>
<comment type="caution">
    <text evidence="1">The sequence shown here is derived from an EMBL/GenBank/DDBJ whole genome shotgun (WGS) entry which is preliminary data.</text>
</comment>
<protein>
    <submittedName>
        <fullName evidence="1">Uncharacterized protein</fullName>
    </submittedName>
</protein>
<gene>
    <name evidence="1" type="ORF">F2Q68_00041815</name>
</gene>